<dbReference type="AlphaFoldDB" id="A0A061R554"/>
<evidence type="ECO:0000313" key="13">
    <source>
        <dbReference type="EMBL" id="JAC65825.1"/>
    </source>
</evidence>
<evidence type="ECO:0000256" key="6">
    <source>
        <dbReference type="ARBA" id="ARBA00023134"/>
    </source>
</evidence>
<dbReference type="Pfam" id="PF05879">
    <property type="entry name" value="RHD3_GTPase"/>
    <property type="match status" value="1"/>
</dbReference>
<dbReference type="PANTHER" id="PTHR45923">
    <property type="entry name" value="PROTEIN SEY1"/>
    <property type="match status" value="1"/>
</dbReference>
<feature type="domain" description="GB1/RHD3-type G" evidence="12">
    <location>
        <begin position="1"/>
        <end position="183"/>
    </location>
</feature>
<dbReference type="SUPFAM" id="SSF52540">
    <property type="entry name" value="P-loop containing nucleoside triphosphate hydrolases"/>
    <property type="match status" value="1"/>
</dbReference>
<keyword evidence="4" id="KW-0256">Endoplasmic reticulum</keyword>
<evidence type="ECO:0000259" key="12">
    <source>
        <dbReference type="PROSITE" id="PS51715"/>
    </source>
</evidence>
<feature type="non-terminal residue" evidence="13">
    <location>
        <position position="1"/>
    </location>
</feature>
<dbReference type="PROSITE" id="PS51715">
    <property type="entry name" value="G_GB1_RHD3"/>
    <property type="match status" value="1"/>
</dbReference>
<feature type="transmembrane region" description="Helical" evidence="11">
    <location>
        <begin position="620"/>
        <end position="653"/>
    </location>
</feature>
<dbReference type="Pfam" id="PF20428">
    <property type="entry name" value="Sey1_3HB"/>
    <property type="match status" value="1"/>
</dbReference>
<evidence type="ECO:0000256" key="3">
    <source>
        <dbReference type="ARBA" id="ARBA00022801"/>
    </source>
</evidence>
<evidence type="ECO:0000256" key="8">
    <source>
        <dbReference type="PROSITE-ProRule" id="PRU01052"/>
    </source>
</evidence>
<feature type="region of interest" description="Disordered" evidence="10">
    <location>
        <begin position="710"/>
        <end position="771"/>
    </location>
</feature>
<organism evidence="13">
    <name type="scientific">Tetraselmis sp. GSL018</name>
    <dbReference type="NCBI Taxonomy" id="582737"/>
    <lineage>
        <taxon>Eukaryota</taxon>
        <taxon>Viridiplantae</taxon>
        <taxon>Chlorophyta</taxon>
        <taxon>core chlorophytes</taxon>
        <taxon>Chlorodendrophyceae</taxon>
        <taxon>Chlorodendrales</taxon>
        <taxon>Chlorodendraceae</taxon>
        <taxon>Tetraselmis</taxon>
    </lineage>
</organism>
<keyword evidence="3" id="KW-0378">Hydrolase</keyword>
<keyword evidence="9" id="KW-0175">Coiled coil</keyword>
<name>A0A061R554_9CHLO</name>
<evidence type="ECO:0000256" key="4">
    <source>
        <dbReference type="ARBA" id="ARBA00022824"/>
    </source>
</evidence>
<dbReference type="PANTHER" id="PTHR45923:SF2">
    <property type="entry name" value="PROTEIN SEY1"/>
    <property type="match status" value="1"/>
</dbReference>
<keyword evidence="6" id="KW-0342">GTP-binding</keyword>
<dbReference type="InterPro" id="IPR008803">
    <property type="entry name" value="RHD3/Sey1"/>
</dbReference>
<dbReference type="InterPro" id="IPR027417">
    <property type="entry name" value="P-loop_NTPase"/>
</dbReference>
<sequence length="771" mass="84610">QGRSQTTQGIWLARAPKMENCTLLLDLEGSDGRERGEDDTSFEKQSALFALALSDVLMVNIWCHDIGREQGSGKPLMKTVLQVHLKLMQEDKKTVLVFVIRDKGRKTPQSALEVTLADDLSNMWNSIPKPPHVGDRPLEDFFDVKYVSLPNYEEKEEDFKAEAVVMRGRFYPDHENSFVKPESKLPGSVLPMSAERLWATIHSHKDLNLPAHKVMVANIRCKEIMSEKLARLQEDQAWEAVCSGSEQDIVPDFGSTVSGLVDSCIAGYKEEAQYFDLGVCQQQRRELVAALVQLALPLVRRQHSLALRKSLEVLNGHLDADTRRAGATFAEAMREGLEAARALSASLLESSRVEVDGGNLLEAEEADAAAKASKELQGRAERARSERVEATCRAVEERALRAVAEVASGLLEDMPLDLWPALRRAVEAEVNSARSELERDLREYESTSEEIANAVLEVRAKLRDGLQKRARDAASHAIYALKNSFNAVFNFEANGVPRVWGARDNISKITGDARASAAVCLSQLAVMRLDEATDRAAVPVEGMLLEGLVDRDSPAPGSEPGRNPLAVSKWPGVPEGAVLLQPPACRSVWRQFRSETDFAVSNARNTQQAHQMASNRSPPMWALAAILVLGFDEFVGFLYNPLYMLLGIVFVLFARQLYVELDVDNEMQKGALPGLISISSKAVPVARRVSANTFDAVSKLVAGEDGIAARVGLTPPRNPERPGEVEMHRRAGTAERDGPHRRRPARGASPGPADSSHSSTTAAAPRGDKSD</sequence>
<dbReference type="InterPro" id="IPR030386">
    <property type="entry name" value="G_GB1_RHD3_dom"/>
</dbReference>
<protein>
    <submittedName>
        <fullName evidence="13">Protein root hair defective 3-like</fullName>
    </submittedName>
</protein>
<keyword evidence="7 11" id="KW-0472">Membrane</keyword>
<evidence type="ECO:0000256" key="11">
    <source>
        <dbReference type="SAM" id="Phobius"/>
    </source>
</evidence>
<evidence type="ECO:0000256" key="9">
    <source>
        <dbReference type="SAM" id="Coils"/>
    </source>
</evidence>
<evidence type="ECO:0000256" key="1">
    <source>
        <dbReference type="ARBA" id="ARBA00022692"/>
    </source>
</evidence>
<keyword evidence="2" id="KW-0547">Nucleotide-binding</keyword>
<dbReference type="GO" id="GO:0005525">
    <property type="term" value="F:GTP binding"/>
    <property type="evidence" value="ECO:0007669"/>
    <property type="project" value="UniProtKB-KW"/>
</dbReference>
<evidence type="ECO:0000256" key="10">
    <source>
        <dbReference type="SAM" id="MobiDB-lite"/>
    </source>
</evidence>
<reference evidence="13" key="1">
    <citation type="submission" date="2014-05" db="EMBL/GenBank/DDBJ databases">
        <title>The transcriptome of the halophilic microalga Tetraselmis sp. GSL018 isolated from the Great Salt Lake, Utah.</title>
        <authorList>
            <person name="Jinkerson R.E."/>
            <person name="D'Adamo S."/>
            <person name="Posewitz M.C."/>
        </authorList>
    </citation>
    <scope>NUCLEOTIDE SEQUENCE</scope>
    <source>
        <strain evidence="13">GSL018</strain>
    </source>
</reference>
<evidence type="ECO:0000256" key="2">
    <source>
        <dbReference type="ARBA" id="ARBA00022741"/>
    </source>
</evidence>
<dbReference type="GO" id="GO:0003924">
    <property type="term" value="F:GTPase activity"/>
    <property type="evidence" value="ECO:0007669"/>
    <property type="project" value="TreeGrafter"/>
</dbReference>
<feature type="compositionally biased region" description="Low complexity" evidence="10">
    <location>
        <begin position="746"/>
        <end position="764"/>
    </location>
</feature>
<dbReference type="Gene3D" id="3.40.50.300">
    <property type="entry name" value="P-loop containing nucleotide triphosphate hydrolases"/>
    <property type="match status" value="1"/>
</dbReference>
<evidence type="ECO:0000256" key="7">
    <source>
        <dbReference type="ARBA" id="ARBA00023136"/>
    </source>
</evidence>
<keyword evidence="5 11" id="KW-1133">Transmembrane helix</keyword>
<feature type="coiled-coil region" evidence="9">
    <location>
        <begin position="423"/>
        <end position="454"/>
    </location>
</feature>
<keyword evidence="1 11" id="KW-0812">Transmembrane</keyword>
<feature type="compositionally biased region" description="Basic and acidic residues" evidence="10">
    <location>
        <begin position="718"/>
        <end position="738"/>
    </location>
</feature>
<dbReference type="GO" id="GO:0016320">
    <property type="term" value="P:endoplasmic reticulum membrane fusion"/>
    <property type="evidence" value="ECO:0007669"/>
    <property type="project" value="TreeGrafter"/>
</dbReference>
<feature type="coiled-coil region" evidence="9">
    <location>
        <begin position="366"/>
        <end position="393"/>
    </location>
</feature>
<comment type="similarity">
    <text evidence="8">Belongs to the TRAFAC class dynamin-like GTPase superfamily. GB1/RHD3 GTPase family.</text>
</comment>
<dbReference type="GO" id="GO:0005783">
    <property type="term" value="C:endoplasmic reticulum"/>
    <property type="evidence" value="ECO:0007669"/>
    <property type="project" value="TreeGrafter"/>
</dbReference>
<proteinExistence type="inferred from homology"/>
<gene>
    <name evidence="13" type="ORF">TSPGSL018_15170</name>
</gene>
<dbReference type="InterPro" id="IPR046758">
    <property type="entry name" value="Sey1/RHD3-like_3HB"/>
</dbReference>
<dbReference type="EMBL" id="GBEZ01020879">
    <property type="protein sequence ID" value="JAC65825.1"/>
    <property type="molecule type" value="Transcribed_RNA"/>
</dbReference>
<accession>A0A061R554</accession>
<evidence type="ECO:0000256" key="5">
    <source>
        <dbReference type="ARBA" id="ARBA00022989"/>
    </source>
</evidence>